<keyword evidence="2 5" id="KW-0812">Transmembrane</keyword>
<protein>
    <submittedName>
        <fullName evidence="6">DoxX family protein</fullName>
    </submittedName>
</protein>
<name>A0ABW7K4Y8_9NOCA</name>
<comment type="subcellular location">
    <subcellularLocation>
        <location evidence="1">Membrane</location>
        <topology evidence="1">Multi-pass membrane protein</topology>
    </subcellularLocation>
</comment>
<evidence type="ECO:0000256" key="2">
    <source>
        <dbReference type="ARBA" id="ARBA00022692"/>
    </source>
</evidence>
<keyword evidence="4 5" id="KW-0472">Membrane</keyword>
<evidence type="ECO:0000313" key="6">
    <source>
        <dbReference type="EMBL" id="MFH5229900.1"/>
    </source>
</evidence>
<feature type="transmembrane region" description="Helical" evidence="5">
    <location>
        <begin position="6"/>
        <end position="26"/>
    </location>
</feature>
<evidence type="ECO:0000256" key="5">
    <source>
        <dbReference type="SAM" id="Phobius"/>
    </source>
</evidence>
<proteinExistence type="predicted"/>
<dbReference type="RefSeq" id="WP_395123851.1">
    <property type="nucleotide sequence ID" value="NZ_JBIMSN010000060.1"/>
</dbReference>
<keyword evidence="3 5" id="KW-1133">Transmembrane helix</keyword>
<evidence type="ECO:0000313" key="9">
    <source>
        <dbReference type="Proteomes" id="UP001609219"/>
    </source>
</evidence>
<evidence type="ECO:0000313" key="7">
    <source>
        <dbReference type="EMBL" id="MFH5241536.1"/>
    </source>
</evidence>
<comment type="caution">
    <text evidence="6">The sequence shown here is derived from an EMBL/GenBank/DDBJ whole genome shotgun (WGS) entry which is preliminary data.</text>
</comment>
<evidence type="ECO:0000313" key="8">
    <source>
        <dbReference type="Proteomes" id="UP001609176"/>
    </source>
</evidence>
<evidence type="ECO:0000256" key="1">
    <source>
        <dbReference type="ARBA" id="ARBA00004141"/>
    </source>
</evidence>
<gene>
    <name evidence="7" type="ORF">ACHIPV_06485</name>
    <name evidence="6" type="ORF">ACHIRB_15150</name>
</gene>
<dbReference type="Proteomes" id="UP001609219">
    <property type="component" value="Unassembled WGS sequence"/>
</dbReference>
<keyword evidence="9" id="KW-1185">Reference proteome</keyword>
<feature type="transmembrane region" description="Helical" evidence="5">
    <location>
        <begin position="100"/>
        <end position="121"/>
    </location>
</feature>
<dbReference type="InterPro" id="IPR032808">
    <property type="entry name" value="DoxX"/>
</dbReference>
<dbReference type="Proteomes" id="UP001609176">
    <property type="component" value="Unassembled WGS sequence"/>
</dbReference>
<evidence type="ECO:0000256" key="3">
    <source>
        <dbReference type="ARBA" id="ARBA00022989"/>
    </source>
</evidence>
<reference evidence="8 9" key="1">
    <citation type="submission" date="2024-10" db="EMBL/GenBank/DDBJ databases">
        <authorList>
            <person name="Riesco R."/>
        </authorList>
    </citation>
    <scope>NUCLEOTIDE SEQUENCE [LARGE SCALE GENOMIC DNA]</scope>
    <source>
        <strain evidence="7 8">NCIMB 15448</strain>
        <strain evidence="6 9">NCIMB 15450</strain>
    </source>
</reference>
<dbReference type="Pfam" id="PF13564">
    <property type="entry name" value="DoxX_2"/>
    <property type="match status" value="1"/>
</dbReference>
<dbReference type="EMBL" id="JBIMSP010000006">
    <property type="protein sequence ID" value="MFH5241536.1"/>
    <property type="molecule type" value="Genomic_DNA"/>
</dbReference>
<accession>A0ABW7K4Y8</accession>
<feature type="transmembrane region" description="Helical" evidence="5">
    <location>
        <begin position="74"/>
        <end position="93"/>
    </location>
</feature>
<organism evidence="6 9">
    <name type="scientific">Antrihabitans spumae</name>
    <dbReference type="NCBI Taxonomy" id="3373370"/>
    <lineage>
        <taxon>Bacteria</taxon>
        <taxon>Bacillati</taxon>
        <taxon>Actinomycetota</taxon>
        <taxon>Actinomycetes</taxon>
        <taxon>Mycobacteriales</taxon>
        <taxon>Nocardiaceae</taxon>
        <taxon>Antrihabitans</taxon>
    </lineage>
</organism>
<sequence length="128" mass="13272">MNIALWIVAGLLAIAYLAGGGGKVVLPKDKLIALGPSAEWAEDFSAAGVKAIGALEVLAAVGLILPAVLDIAPVLVPLAASGLVLIMIGATITRIRRHEYTLMALDVVYLALAAFVAWGRFGPYSFTD</sequence>
<evidence type="ECO:0000256" key="4">
    <source>
        <dbReference type="ARBA" id="ARBA00023136"/>
    </source>
</evidence>
<dbReference type="EMBL" id="JBIMSN010000060">
    <property type="protein sequence ID" value="MFH5229900.1"/>
    <property type="molecule type" value="Genomic_DNA"/>
</dbReference>
<feature type="transmembrane region" description="Helical" evidence="5">
    <location>
        <begin position="47"/>
        <end position="68"/>
    </location>
</feature>